<name>A0A081UEP3_BACFG</name>
<dbReference type="AlphaFoldDB" id="A0A081UEP3"/>
<evidence type="ECO:0000313" key="1">
    <source>
        <dbReference type="EMBL" id="MCZ2686394.1"/>
    </source>
</evidence>
<evidence type="ECO:0000313" key="2">
    <source>
        <dbReference type="Proteomes" id="UP001079672"/>
    </source>
</evidence>
<reference evidence="1" key="1">
    <citation type="submission" date="2022-12" db="EMBL/GenBank/DDBJ databases">
        <title>Development of a Multilocus Sequence Typing Scheme for Bacteroides fragilis Based on Whole Genome Sequencing Data and Clinical Application.</title>
        <authorList>
            <person name="Nielsen F.D."/>
            <person name="Justesen U.S."/>
        </authorList>
    </citation>
    <scope>NUCLEOTIDE SEQUENCE</scope>
    <source>
        <strain evidence="1">BF_AM_ODE_DK_2015_4</strain>
    </source>
</reference>
<dbReference type="EMBL" id="JAPTZU010000001">
    <property type="protein sequence ID" value="MCZ2686394.1"/>
    <property type="molecule type" value="Genomic_DNA"/>
</dbReference>
<dbReference type="RefSeq" id="WP_005805617.1">
    <property type="nucleotide sequence ID" value="NZ_CABJEQ010000007.1"/>
</dbReference>
<accession>A0A081UEP3</accession>
<protein>
    <submittedName>
        <fullName evidence="1">Uncharacterized protein</fullName>
    </submittedName>
</protein>
<proteinExistence type="predicted"/>
<gene>
    <name evidence="1" type="ORF">O1433_02625</name>
</gene>
<comment type="caution">
    <text evidence="1">The sequence shown here is derived from an EMBL/GenBank/DDBJ whole genome shotgun (WGS) entry which is preliminary data.</text>
</comment>
<sequence length="107" mass="12396">MESNINISSCKYEKFTGLKLQGSNWELNLRLSKEDIQTLNKGIKEADWSERKSIKAGTTCMSVPIYWNYEKKNNIVCIILGEDDECWDVGFVISFSDFERMITTLIE</sequence>
<organism evidence="1 2">
    <name type="scientific">Bacteroides fragilis</name>
    <dbReference type="NCBI Taxonomy" id="817"/>
    <lineage>
        <taxon>Bacteria</taxon>
        <taxon>Pseudomonadati</taxon>
        <taxon>Bacteroidota</taxon>
        <taxon>Bacteroidia</taxon>
        <taxon>Bacteroidales</taxon>
        <taxon>Bacteroidaceae</taxon>
        <taxon>Bacteroides</taxon>
    </lineage>
</organism>
<dbReference type="Proteomes" id="UP001079672">
    <property type="component" value="Unassembled WGS sequence"/>
</dbReference>